<gene>
    <name evidence="1" type="ORF">P170DRAFT_143042</name>
</gene>
<keyword evidence="2" id="KW-1185">Reference proteome</keyword>
<name>A0A2I2GBX8_9EURO</name>
<sequence length="251" mass="28874">MEVEDSDYEAFMRSTCYHLAPRGLEGQDLYLYHARERYRSRLFTRRKIKEMDPEDLKRLESFINLHIKLDLEVQRLAAFINKRRALQDSMEMASKERLPKEGVKAQVQTIKDQLNALEFEMQPAREIIFNTSCSIFLGLADFPDGKLKERLKMPHAHNDWIEWHCRGRGGCCANMCGCCSKPREGIDIKGIGHCTSACVCCKQRREAHTNTSDGPLGMEMKIVNLADSKECLGLVDLFIGHTAYDDFGYDR</sequence>
<proteinExistence type="predicted"/>
<comment type="caution">
    <text evidence="1">The sequence shown here is derived from an EMBL/GenBank/DDBJ whole genome shotgun (WGS) entry which is preliminary data.</text>
</comment>
<dbReference type="RefSeq" id="XP_024705690.1">
    <property type="nucleotide sequence ID" value="XM_024842480.1"/>
</dbReference>
<dbReference type="VEuPathDB" id="FungiDB:P170DRAFT_143042"/>
<dbReference type="Proteomes" id="UP000234275">
    <property type="component" value="Unassembled WGS sequence"/>
</dbReference>
<evidence type="ECO:0000313" key="2">
    <source>
        <dbReference type="Proteomes" id="UP000234275"/>
    </source>
</evidence>
<evidence type="ECO:0000313" key="1">
    <source>
        <dbReference type="EMBL" id="PLB50388.1"/>
    </source>
</evidence>
<dbReference type="EMBL" id="MSFO01000003">
    <property type="protein sequence ID" value="PLB50388.1"/>
    <property type="molecule type" value="Genomic_DNA"/>
</dbReference>
<dbReference type="AlphaFoldDB" id="A0A2I2GBX8"/>
<reference evidence="1 2" key="1">
    <citation type="submission" date="2016-12" db="EMBL/GenBank/DDBJ databases">
        <title>The genomes of Aspergillus section Nigri reveals drivers in fungal speciation.</title>
        <authorList>
            <consortium name="DOE Joint Genome Institute"/>
            <person name="Vesth T.C."/>
            <person name="Nybo J."/>
            <person name="Theobald S."/>
            <person name="Brandl J."/>
            <person name="Frisvad J.C."/>
            <person name="Nielsen K.F."/>
            <person name="Lyhne E.K."/>
            <person name="Kogle M.E."/>
            <person name="Kuo A."/>
            <person name="Riley R."/>
            <person name="Clum A."/>
            <person name="Nolan M."/>
            <person name="Lipzen A."/>
            <person name="Salamov A."/>
            <person name="Henrissat B."/>
            <person name="Wiebenga A."/>
            <person name="De Vries R.P."/>
            <person name="Grigoriev I.V."/>
            <person name="Mortensen U.H."/>
            <person name="Andersen M.R."/>
            <person name="Baker S.E."/>
        </authorList>
    </citation>
    <scope>NUCLEOTIDE SEQUENCE [LARGE SCALE GENOMIC DNA]</scope>
    <source>
        <strain evidence="1 2">IBT 23096</strain>
    </source>
</reference>
<protein>
    <submittedName>
        <fullName evidence="1">Uncharacterized protein</fullName>
    </submittedName>
</protein>
<dbReference type="OrthoDB" id="4496774at2759"/>
<organism evidence="1 2">
    <name type="scientific">Aspergillus steynii IBT 23096</name>
    <dbReference type="NCBI Taxonomy" id="1392250"/>
    <lineage>
        <taxon>Eukaryota</taxon>
        <taxon>Fungi</taxon>
        <taxon>Dikarya</taxon>
        <taxon>Ascomycota</taxon>
        <taxon>Pezizomycotina</taxon>
        <taxon>Eurotiomycetes</taxon>
        <taxon>Eurotiomycetidae</taxon>
        <taxon>Eurotiales</taxon>
        <taxon>Aspergillaceae</taxon>
        <taxon>Aspergillus</taxon>
        <taxon>Aspergillus subgen. Circumdati</taxon>
    </lineage>
</organism>
<accession>A0A2I2GBX8</accession>
<dbReference type="GeneID" id="36550177"/>